<keyword evidence="2" id="KW-1185">Reference proteome</keyword>
<dbReference type="RefSeq" id="WP_157474028.1">
    <property type="nucleotide sequence ID" value="NZ_BBWV01000002.1"/>
</dbReference>
<dbReference type="OrthoDB" id="9256162at2"/>
<dbReference type="Proteomes" id="UP000033121">
    <property type="component" value="Unassembled WGS sequence"/>
</dbReference>
<reference evidence="1 2" key="1">
    <citation type="submission" date="2015-04" db="EMBL/GenBank/DDBJ databases">
        <title>Whole genome shotgun sequence of Flavihumibacter petaseus NBRC 106054.</title>
        <authorList>
            <person name="Miyazawa S."/>
            <person name="Hosoyama A."/>
            <person name="Hashimoto M."/>
            <person name="Noguchi M."/>
            <person name="Tsuchikane K."/>
            <person name="Ohji S."/>
            <person name="Yamazoe A."/>
            <person name="Ichikawa N."/>
            <person name="Kimura A."/>
            <person name="Fujita N."/>
        </authorList>
    </citation>
    <scope>NUCLEOTIDE SEQUENCE [LARGE SCALE GENOMIC DNA]</scope>
    <source>
        <strain evidence="1 2">NBRC 106054</strain>
    </source>
</reference>
<accession>A0A0E9N241</accession>
<protein>
    <submittedName>
        <fullName evidence="1">Uncharacterized protein</fullName>
    </submittedName>
</protein>
<name>A0A0E9N241_9BACT</name>
<dbReference type="EMBL" id="BBWV01000002">
    <property type="protein sequence ID" value="GAO43731.1"/>
    <property type="molecule type" value="Genomic_DNA"/>
</dbReference>
<dbReference type="AlphaFoldDB" id="A0A0E9N241"/>
<sequence length="563" mass="65824">MDSILDEISNAISSGSKNPFVDPLANMAYIGEINALENWEKQVEIFKDPKFLRYFLHESTHHSSFTGPVGGAFSKLALSCQCFFLEVGAGQEKYNLATRDILVYHFAWRLFEPLFEGLALFQEHDVIPGTSSCATNTTLFLARAVFELSLKQPINHEFNIYTFLETHLKELRTKSVNWQCSKEEILKLSIEQRPYYLLGYLAIKSTYQRLCFKCRKIAEDPDLFVVLMNDFWFQDYKIEHIILGSLQKDNDYSIEAQYTTHILSEYIQDKWDLLFRNIESYIEECENYLTKKNQTEPSYRNIEFKNDYSIIGGIRHASLSLNIYFPKIFKFRKELRYSLEERVRFECDGITKQIMLFSKFGDATIPTIEKLEKGKYLGTVEAFLSMTEYKPIVIITDGNIPVAIFDPILVEWNANNLIEEYDSFPAYPEIIKLKNKISEFKFIDENSELKRNIKHNENEADKYILGVYGQLAFVRNSEDSLKVCKKLSDKGFHTILNKLFEKVAKWSLWTGCRTWDLITYSENTKQPLDTIIDEVNEINEACNKAINWEPFTIYKDRYLVSKF</sequence>
<proteinExistence type="predicted"/>
<organism evidence="1 2">
    <name type="scientific">Flavihumibacter petaseus NBRC 106054</name>
    <dbReference type="NCBI Taxonomy" id="1220578"/>
    <lineage>
        <taxon>Bacteria</taxon>
        <taxon>Pseudomonadati</taxon>
        <taxon>Bacteroidota</taxon>
        <taxon>Chitinophagia</taxon>
        <taxon>Chitinophagales</taxon>
        <taxon>Chitinophagaceae</taxon>
        <taxon>Flavihumibacter</taxon>
    </lineage>
</organism>
<evidence type="ECO:0000313" key="2">
    <source>
        <dbReference type="Proteomes" id="UP000033121"/>
    </source>
</evidence>
<dbReference type="STRING" id="1220578.FPE01S_02_08370"/>
<comment type="caution">
    <text evidence="1">The sequence shown here is derived from an EMBL/GenBank/DDBJ whole genome shotgun (WGS) entry which is preliminary data.</text>
</comment>
<gene>
    <name evidence="1" type="ORF">FPE01S_02_08370</name>
</gene>
<evidence type="ECO:0000313" key="1">
    <source>
        <dbReference type="EMBL" id="GAO43731.1"/>
    </source>
</evidence>